<dbReference type="PANTHER" id="PTHR47726">
    <property type="entry name" value="NAD(P)H-QUINONE OXIDOREDUCTASE SUBUNIT U, CHLOROPLASTIC"/>
    <property type="match status" value="1"/>
</dbReference>
<keyword evidence="1" id="KW-0812">Transmembrane</keyword>
<dbReference type="EMBL" id="CACRZD030000009">
    <property type="protein sequence ID" value="CAA6664677.1"/>
    <property type="molecule type" value="Genomic_DNA"/>
</dbReference>
<name>A0A7I8J392_SPIIN</name>
<proteinExistence type="predicted"/>
<accession>A0A7I8J392</accession>
<dbReference type="GO" id="GO:0010598">
    <property type="term" value="C:NAD(P)H dehydrogenase complex (plastoquinone)"/>
    <property type="evidence" value="ECO:0007669"/>
    <property type="project" value="InterPro"/>
</dbReference>
<dbReference type="InterPro" id="IPR044199">
    <property type="entry name" value="NdhU_chloroplastic"/>
</dbReference>
<feature type="transmembrane region" description="Helical" evidence="1">
    <location>
        <begin position="106"/>
        <end position="125"/>
    </location>
</feature>
<sequence length="127" mass="13724">MAIVAFQFPATKLCGCHLPSSSRIRLTGRRPRIRFLAEAAATGDEVEVSSSSGGSATLPSSLISADNVQKALRGIAITDVDHYGRLGIARNTSYDEEPEDVEPTRLVGYFLLAWIILSFALSVTLNR</sequence>
<keyword evidence="1" id="KW-0472">Membrane</keyword>
<keyword evidence="1" id="KW-1133">Transmembrane helix</keyword>
<dbReference type="Proteomes" id="UP001189122">
    <property type="component" value="Unassembled WGS sequence"/>
</dbReference>
<evidence type="ECO:0000256" key="1">
    <source>
        <dbReference type="SAM" id="Phobius"/>
    </source>
</evidence>
<organism evidence="2">
    <name type="scientific">Spirodela intermedia</name>
    <name type="common">Intermediate duckweed</name>
    <dbReference type="NCBI Taxonomy" id="51605"/>
    <lineage>
        <taxon>Eukaryota</taxon>
        <taxon>Viridiplantae</taxon>
        <taxon>Streptophyta</taxon>
        <taxon>Embryophyta</taxon>
        <taxon>Tracheophyta</taxon>
        <taxon>Spermatophyta</taxon>
        <taxon>Magnoliopsida</taxon>
        <taxon>Liliopsida</taxon>
        <taxon>Araceae</taxon>
        <taxon>Lemnoideae</taxon>
        <taxon>Spirodela</taxon>
    </lineage>
</organism>
<reference evidence="2 3" key="1">
    <citation type="submission" date="2019-12" db="EMBL/GenBank/DDBJ databases">
        <authorList>
            <person name="Scholz U."/>
            <person name="Mascher M."/>
            <person name="Fiebig A."/>
        </authorList>
    </citation>
    <scope>NUCLEOTIDE SEQUENCE</scope>
</reference>
<dbReference type="EMBL" id="LR743596">
    <property type="protein sequence ID" value="CAA2625296.1"/>
    <property type="molecule type" value="Genomic_DNA"/>
</dbReference>
<gene>
    <name evidence="2" type="ORF">SI7747_09011066</name>
</gene>
<protein>
    <submittedName>
        <fullName evidence="2">Uncharacterized protein</fullName>
    </submittedName>
</protein>
<dbReference type="GO" id="GO:0009535">
    <property type="term" value="C:chloroplast thylakoid membrane"/>
    <property type="evidence" value="ECO:0007669"/>
    <property type="project" value="InterPro"/>
</dbReference>
<evidence type="ECO:0000313" key="3">
    <source>
        <dbReference type="Proteomes" id="UP001189122"/>
    </source>
</evidence>
<keyword evidence="3" id="KW-1185">Reference proteome</keyword>
<dbReference type="PANTHER" id="PTHR47726:SF1">
    <property type="entry name" value="NAD(P)H-QUINONE OXIDOREDUCTASE SUBUNIT U, CHLOROPLASTIC"/>
    <property type="match status" value="1"/>
</dbReference>
<evidence type="ECO:0000313" key="2">
    <source>
        <dbReference type="EMBL" id="CAA2625296.1"/>
    </source>
</evidence>
<dbReference type="AlphaFoldDB" id="A0A7I8J392"/>